<dbReference type="EMBL" id="AP027080">
    <property type="protein sequence ID" value="BDU74943.1"/>
    <property type="molecule type" value="Genomic_DNA"/>
</dbReference>
<dbReference type="KEGG" id="msil:METEAL_41170"/>
<gene>
    <name evidence="3" type="ORF">METEAL_41170</name>
</gene>
<evidence type="ECO:0008006" key="5">
    <source>
        <dbReference type="Google" id="ProtNLM"/>
    </source>
</evidence>
<proteinExistence type="predicted"/>
<reference evidence="4" key="1">
    <citation type="journal article" date="2023" name="Int. J. Syst. Evol. Microbiol.">
        <title>Mesoterricola silvestris gen. nov., sp. nov., Mesoterricola sediminis sp. nov., Geothrix oryzae sp. nov., Geothrix edaphica sp. nov., Geothrix rubra sp. nov., and Geothrix limicola sp. nov., six novel members of Acidobacteriota isolated from soils.</title>
        <authorList>
            <person name="Itoh H."/>
            <person name="Sugisawa Y."/>
            <person name="Mise K."/>
            <person name="Xu Z."/>
            <person name="Kuniyasu M."/>
            <person name="Ushijima N."/>
            <person name="Kawano K."/>
            <person name="Kobayashi E."/>
            <person name="Shiratori Y."/>
            <person name="Masuda Y."/>
            <person name="Senoo K."/>
        </authorList>
    </citation>
    <scope>NUCLEOTIDE SEQUENCE [LARGE SCALE GENOMIC DNA]</scope>
    <source>
        <strain evidence="4">W79</strain>
    </source>
</reference>
<sequence length="226" mass="24941">MGGFLRKLALAALALLPLAAQPSVQEVVSRFDAAQAKISTLQAPFSLTIRRAMLRTPTVTRGTLYLQESDFVHFSFAPPEDLILHLTPKALISYSPAEGAAEQLKIGIIKNANRKFLGLGQRLSYLSDYFKISVGDGKGVAGTLLLTLQPRSYSVKKRMQVLLIWVDKETYLPRQLNWVERGGDSWLLELGALATNQPLPASVSGFKLPPGIPIKDEFSFFATRRK</sequence>
<dbReference type="Pfam" id="PF03548">
    <property type="entry name" value="LolA"/>
    <property type="match status" value="1"/>
</dbReference>
<evidence type="ECO:0000313" key="3">
    <source>
        <dbReference type="EMBL" id="BDU74943.1"/>
    </source>
</evidence>
<feature type="chain" id="PRO_5041295422" description="Outer membrane lipoprotein carrier protein LolA" evidence="2">
    <location>
        <begin position="23"/>
        <end position="226"/>
    </location>
</feature>
<dbReference type="AlphaFoldDB" id="A0AA48HAW5"/>
<keyword evidence="4" id="KW-1185">Reference proteome</keyword>
<dbReference type="InterPro" id="IPR004564">
    <property type="entry name" value="OM_lipoprot_carrier_LolA-like"/>
</dbReference>
<dbReference type="Gene3D" id="2.50.20.10">
    <property type="entry name" value="Lipoprotein localisation LolA/LolB/LppX"/>
    <property type="match status" value="1"/>
</dbReference>
<dbReference type="InterPro" id="IPR029046">
    <property type="entry name" value="LolA/LolB/LppX"/>
</dbReference>
<feature type="signal peptide" evidence="2">
    <location>
        <begin position="1"/>
        <end position="22"/>
    </location>
</feature>
<evidence type="ECO:0000313" key="4">
    <source>
        <dbReference type="Proteomes" id="UP001238179"/>
    </source>
</evidence>
<name>A0AA48HAW5_9BACT</name>
<accession>A0AA48HAW5</accession>
<evidence type="ECO:0000256" key="2">
    <source>
        <dbReference type="SAM" id="SignalP"/>
    </source>
</evidence>
<protein>
    <recommendedName>
        <fullName evidence="5">Outer membrane lipoprotein carrier protein LolA</fullName>
    </recommendedName>
</protein>
<dbReference type="CDD" id="cd16325">
    <property type="entry name" value="LolA"/>
    <property type="match status" value="1"/>
</dbReference>
<organism evidence="3 4">
    <name type="scientific">Mesoterricola silvestris</name>
    <dbReference type="NCBI Taxonomy" id="2927979"/>
    <lineage>
        <taxon>Bacteria</taxon>
        <taxon>Pseudomonadati</taxon>
        <taxon>Acidobacteriota</taxon>
        <taxon>Holophagae</taxon>
        <taxon>Holophagales</taxon>
        <taxon>Holophagaceae</taxon>
        <taxon>Mesoterricola</taxon>
    </lineage>
</organism>
<dbReference type="Proteomes" id="UP001238179">
    <property type="component" value="Chromosome"/>
</dbReference>
<dbReference type="RefSeq" id="WP_316413624.1">
    <property type="nucleotide sequence ID" value="NZ_AP027080.1"/>
</dbReference>
<keyword evidence="1 2" id="KW-0732">Signal</keyword>
<dbReference type="SUPFAM" id="SSF89392">
    <property type="entry name" value="Prokaryotic lipoproteins and lipoprotein localization factors"/>
    <property type="match status" value="1"/>
</dbReference>
<evidence type="ECO:0000256" key="1">
    <source>
        <dbReference type="ARBA" id="ARBA00022729"/>
    </source>
</evidence>